<geneLocation type="plasmid" evidence="3">
    <name>pWBG758</name>
</geneLocation>
<evidence type="ECO:0008006" key="4">
    <source>
        <dbReference type="Google" id="ProtNLM"/>
    </source>
</evidence>
<reference evidence="3" key="2">
    <citation type="submission" date="2009-12" db="EMBL/GenBank/DDBJ databases">
        <authorList>
            <person name="Summers A.O."/>
            <person name="Shearer J."/>
            <person name="Wireman J."/>
        </authorList>
    </citation>
    <scope>NUCLEOTIDE SEQUENCE</scope>
    <source>
        <strain evidence="3">Y74T</strain>
        <plasmid evidence="3">pWBG758</plasmid>
    </source>
</reference>
<sequence>MYNLVVKDRQRKIGEIYSDFYPDTFKYEYEKNNERQLSLTAFKTYDNADLFGLLINESILMWKGQEYVIKSTSIKNDNLITTNDIVAKHIFMDFSKHYIEKDLENEELNGDTNDNNKPTYSLEQYLDFGFRGNKLGFKYKVIGKFPKRVAIDELGNKNGMEYLTEGAELFNYIYFADNKTIYIYSEEEFYKRSDEVIRYAQNTDEVSIETISTEVQTYIKGYGKKKTSKETKNYSPIKTPSLRLNGTFIKKGTWRTEKVGASYETPIKCNWGNETLEFNLKKGENGGMWDFYLDDNLLFTVTCWYRTTTTEKIIVAKNLSKGNHTFKAVFKGADPNINYKKNIPCGYVGTEKATILNLTAVLKGEELYHYKYEYKSPKNYNVFGHSQAPTIYDDNVESQKELEELVQSSLQDEPVVEVSTNYLGFEQIKENHTVRLFHKPLGFNTDIKVVKLTESHPILNLPVDIEFSNAKKDIIEIQNEMMRRVKSTSSAIKAGKLGLGTSSVKTITSRSVGSV</sequence>
<feature type="domain" description="Prophage endopeptidase tail N-terminal" evidence="2">
    <location>
        <begin position="4"/>
        <end position="89"/>
    </location>
</feature>
<evidence type="ECO:0000313" key="3">
    <source>
        <dbReference type="EMBL" id="ACZ59009.1"/>
    </source>
</evidence>
<protein>
    <recommendedName>
        <fullName evidence="4">Peptidase</fullName>
    </recommendedName>
</protein>
<reference evidence="3" key="1">
    <citation type="submission" date="2009-08" db="EMBL/GenBank/DDBJ databases">
        <authorList>
            <person name="Gill J."/>
            <person name="Borman J."/>
            <person name="Shetty J."/>
            <person name="Hostetler J."/>
            <person name="Durkin S."/>
            <person name="Montgomery B."/>
        </authorList>
    </citation>
    <scope>NUCLEOTIDE SEQUENCE</scope>
    <source>
        <strain evidence="3">Y74T</strain>
        <plasmid evidence="3">pWBG758</plasmid>
    </source>
</reference>
<organism evidence="3">
    <name type="scientific">Staphylococcus aureus</name>
    <dbReference type="NCBI Taxonomy" id="1280"/>
    <lineage>
        <taxon>Bacteria</taxon>
        <taxon>Bacillati</taxon>
        <taxon>Bacillota</taxon>
        <taxon>Bacilli</taxon>
        <taxon>Bacillales</taxon>
        <taxon>Staphylococcaceae</taxon>
        <taxon>Staphylococcus</taxon>
    </lineage>
</organism>
<dbReference type="Gene3D" id="3.55.50.40">
    <property type="match status" value="1"/>
</dbReference>
<dbReference type="Pfam" id="PF18994">
    <property type="entry name" value="Prophage_tailD1"/>
    <property type="match status" value="1"/>
</dbReference>
<gene>
    <name evidence="3" type="ORF">SAP040A_027</name>
</gene>
<feature type="domain" description="Tail spike" evidence="1">
    <location>
        <begin position="111"/>
        <end position="480"/>
    </location>
</feature>
<name>D2J8A9_STAAU</name>
<dbReference type="InterPro" id="IPR010572">
    <property type="entry name" value="Tail_dom"/>
</dbReference>
<accession>D2J8A9</accession>
<proteinExistence type="predicted"/>
<evidence type="ECO:0000259" key="2">
    <source>
        <dbReference type="Pfam" id="PF18994"/>
    </source>
</evidence>
<dbReference type="Gene3D" id="6.20.110.10">
    <property type="match status" value="1"/>
</dbReference>
<dbReference type="AlphaFoldDB" id="D2J8A9"/>
<dbReference type="InterPro" id="IPR044051">
    <property type="entry name" value="Prophage_tail_N"/>
</dbReference>
<dbReference type="Pfam" id="PF06605">
    <property type="entry name" value="Prophage_tail"/>
    <property type="match status" value="1"/>
</dbReference>
<dbReference type="RefSeq" id="WP_012816590.1">
    <property type="nucleotide sequence ID" value="NC_013329.1"/>
</dbReference>
<dbReference type="EMBL" id="GQ900400">
    <property type="protein sequence ID" value="ACZ59009.1"/>
    <property type="molecule type" value="Genomic_DNA"/>
</dbReference>
<evidence type="ECO:0000259" key="1">
    <source>
        <dbReference type="Pfam" id="PF06605"/>
    </source>
</evidence>
<keyword evidence="3" id="KW-0614">Plasmid</keyword>